<proteinExistence type="predicted"/>
<protein>
    <submittedName>
        <fullName evidence="1">27173_t:CDS:1</fullName>
    </submittedName>
</protein>
<dbReference type="Proteomes" id="UP000789920">
    <property type="component" value="Unassembled WGS sequence"/>
</dbReference>
<dbReference type="EMBL" id="CAJVQC010015337">
    <property type="protein sequence ID" value="CAG8666029.1"/>
    <property type="molecule type" value="Genomic_DNA"/>
</dbReference>
<organism evidence="1 2">
    <name type="scientific">Racocetra persica</name>
    <dbReference type="NCBI Taxonomy" id="160502"/>
    <lineage>
        <taxon>Eukaryota</taxon>
        <taxon>Fungi</taxon>
        <taxon>Fungi incertae sedis</taxon>
        <taxon>Mucoromycota</taxon>
        <taxon>Glomeromycotina</taxon>
        <taxon>Glomeromycetes</taxon>
        <taxon>Diversisporales</taxon>
        <taxon>Gigasporaceae</taxon>
        <taxon>Racocetra</taxon>
    </lineage>
</organism>
<gene>
    <name evidence="1" type="ORF">RPERSI_LOCUS8474</name>
</gene>
<name>A0ACA9NT48_9GLOM</name>
<reference evidence="1" key="1">
    <citation type="submission" date="2021-06" db="EMBL/GenBank/DDBJ databases">
        <authorList>
            <person name="Kallberg Y."/>
            <person name="Tangrot J."/>
            <person name="Rosling A."/>
        </authorList>
    </citation>
    <scope>NUCLEOTIDE SEQUENCE</scope>
    <source>
        <strain evidence="1">MA461A</strain>
    </source>
</reference>
<evidence type="ECO:0000313" key="1">
    <source>
        <dbReference type="EMBL" id="CAG8666029.1"/>
    </source>
</evidence>
<comment type="caution">
    <text evidence="1">The sequence shown here is derived from an EMBL/GenBank/DDBJ whole genome shotgun (WGS) entry which is preliminary data.</text>
</comment>
<sequence length="255" mass="28362">MADFDTEFPPIEDHSISSNTLLDSDPTADFLAREQAVLGDDAAIFNATNSVSTSNELDAFPDLSSSSTNSSVFSPTISTVPGAGSTSSALPDYSAFHSEFPQVEVNNTQTLYTGTNGLVSSGSYQSYEEEPEIIRQWKERQREIIAKRDEESEAKRRETIAIARDAIDKFYEEYNEKKARAHAINKQEEEEFLHERDDLTSGTTWERICKQVDISNVQSKTSTKHVKDVSRFKELLLGLKKDANAPGAGKYLATM</sequence>
<keyword evidence="2" id="KW-1185">Reference proteome</keyword>
<evidence type="ECO:0000313" key="2">
    <source>
        <dbReference type="Proteomes" id="UP000789920"/>
    </source>
</evidence>
<accession>A0ACA9NT48</accession>